<dbReference type="EMBL" id="KL596626">
    <property type="protein sequence ID" value="KER33338.1"/>
    <property type="molecule type" value="Genomic_DNA"/>
</dbReference>
<organism evidence="2 3">
    <name type="scientific">Opisthorchis viverrini</name>
    <name type="common">Southeast Asian liver fluke</name>
    <dbReference type="NCBI Taxonomy" id="6198"/>
    <lineage>
        <taxon>Eukaryota</taxon>
        <taxon>Metazoa</taxon>
        <taxon>Spiralia</taxon>
        <taxon>Lophotrochozoa</taxon>
        <taxon>Platyhelminthes</taxon>
        <taxon>Trematoda</taxon>
        <taxon>Digenea</taxon>
        <taxon>Opisthorchiida</taxon>
        <taxon>Opisthorchiata</taxon>
        <taxon>Opisthorchiidae</taxon>
        <taxon>Opisthorchis</taxon>
    </lineage>
</organism>
<dbReference type="GeneID" id="20315016"/>
<comment type="similarity">
    <text evidence="1">Belongs to the STXBP/unc-18/SEC1 family.</text>
</comment>
<evidence type="ECO:0008006" key="4">
    <source>
        <dbReference type="Google" id="ProtNLM"/>
    </source>
</evidence>
<dbReference type="AlphaFoldDB" id="A0A075A0U8"/>
<dbReference type="Gene3D" id="3.40.50.2060">
    <property type="match status" value="1"/>
</dbReference>
<dbReference type="Proteomes" id="UP000054324">
    <property type="component" value="Unassembled WGS sequence"/>
</dbReference>
<evidence type="ECO:0000313" key="2">
    <source>
        <dbReference type="EMBL" id="KER33338.1"/>
    </source>
</evidence>
<evidence type="ECO:0000256" key="1">
    <source>
        <dbReference type="ARBA" id="ARBA00009884"/>
    </source>
</evidence>
<dbReference type="InterPro" id="IPR001619">
    <property type="entry name" value="Sec1-like"/>
</dbReference>
<gene>
    <name evidence="2" type="ORF">T265_00828</name>
</gene>
<evidence type="ECO:0000313" key="3">
    <source>
        <dbReference type="Proteomes" id="UP000054324"/>
    </source>
</evidence>
<dbReference type="InterPro" id="IPR027482">
    <property type="entry name" value="Sec1-like_dom2"/>
</dbReference>
<proteinExistence type="inferred from homology"/>
<name>A0A075A0U8_OPIVI</name>
<keyword evidence="3" id="KW-1185">Reference proteome</keyword>
<dbReference type="GO" id="GO:0016192">
    <property type="term" value="P:vesicle-mediated transport"/>
    <property type="evidence" value="ECO:0007669"/>
    <property type="project" value="InterPro"/>
</dbReference>
<dbReference type="InterPro" id="IPR036045">
    <property type="entry name" value="Sec1-like_sf"/>
</dbReference>
<reference evidence="2 3" key="1">
    <citation type="submission" date="2013-11" db="EMBL/GenBank/DDBJ databases">
        <title>Opisthorchis viverrini - life in the bile duct.</title>
        <authorList>
            <person name="Young N.D."/>
            <person name="Nagarajan N."/>
            <person name="Lin S.J."/>
            <person name="Korhonen P.K."/>
            <person name="Jex A.R."/>
            <person name="Hall R.S."/>
            <person name="Safavi-Hemami H."/>
            <person name="Kaewkong W."/>
            <person name="Bertrand D."/>
            <person name="Gao S."/>
            <person name="Seet Q."/>
            <person name="Wongkham S."/>
            <person name="Teh B.T."/>
            <person name="Wongkham C."/>
            <person name="Intapan P.M."/>
            <person name="Maleewong W."/>
            <person name="Yang X."/>
            <person name="Hu M."/>
            <person name="Wang Z."/>
            <person name="Hofmann A."/>
            <person name="Sternberg P.W."/>
            <person name="Tan P."/>
            <person name="Wang J."/>
            <person name="Gasser R.B."/>
        </authorList>
    </citation>
    <scope>NUCLEOTIDE SEQUENCE [LARGE SCALE GENOMIC DNA]</scope>
</reference>
<dbReference type="KEGG" id="ovi:T265_00828"/>
<dbReference type="Gene3D" id="3.40.50.1910">
    <property type="match status" value="2"/>
</dbReference>
<dbReference type="RefSeq" id="XP_009162964.1">
    <property type="nucleotide sequence ID" value="XM_009164700.1"/>
</dbReference>
<sequence length="853" mass="93488">MQTVLDSLDYFATRFGVRSTPVKFKVLPQDCVGPNPNLMLANEPIDVLNKFVHLSSCISSGGLAGDYVTSRTGKSIVAFAKLRHLCRRSDVLIYDQLGRDIISPLLTVKELRSLGVTLHLLLDSPREHIPDVAAVYFVYPSKENVQNICKDFESGRYESYYLNFISPISRESLEQIAQTALSEDCVQQIAKVFDQYTNFVCLEDDLLVLRPLLCNNLPSYYALNRANASDSDIEAIVDSTVDGLFSVFATLGTVPIIRCPKGDASEMIATRLDAKLRDSLRDSRSSLFVTSESARGYTASGAPGIGVGGMTRSSQNPGVTSTNPTFSNLFQRPLLVLLDRNLDLATPLHHELTYQSLVHDIFKITLNRIKVDLDLAKEVTSSDVDGLPAPKSKTNKRPGKLEQYELTTVTDRLWRDFKGAAFSEVAEAIRDEVTILRDYEKRMGELKSVMGLSDSFASLDESTLTLLDDNTARLTSAVSSLPQLMERKRCLDMHTNIATCLANVITQRQLHVFAEEEDKLLAKQTTVDLLENVFSLVFLFGMRLDELTVLSVYYLRSSLVTSFDTSIQDSSLSELIKNVAMGTPEDKLRLLLFAALLRSSNFVPGAVGSASGSGATGLGGSVSGGGSEFCLSDTELTQLKNLLKESCPELDLSSVDYVQHLRRLPKLIQAGDQSGFGDLKSNSSRSMLNKLVSHGSAIFLTGMRHLIGRKSYLPFTRVVSQLMENKGGAEAEEYRYFDPKLYRRQGVDVPRCKQPFYEAYVFVVGGGSYVEYQNLLDWARSTTGGTSGSSAHLAGLVNGTVTSGPGSNIDSASGSTASSTTSGTNAKRIVYGCTELLNATDFLDQLSRLGKEL</sequence>
<dbReference type="Pfam" id="PF00995">
    <property type="entry name" value="Sec1"/>
    <property type="match status" value="1"/>
</dbReference>
<dbReference type="SUPFAM" id="SSF56815">
    <property type="entry name" value="Sec1/munc18-like (SM) proteins"/>
    <property type="match status" value="1"/>
</dbReference>
<dbReference type="PANTHER" id="PTHR11679">
    <property type="entry name" value="VESICLE PROTEIN SORTING-ASSOCIATED"/>
    <property type="match status" value="1"/>
</dbReference>
<dbReference type="STRING" id="6198.A0A075A0U8"/>
<dbReference type="CTD" id="20315016"/>
<dbReference type="OrthoDB" id="10251230at2759"/>
<protein>
    <recommendedName>
        <fullName evidence="4">Sec1 family protein</fullName>
    </recommendedName>
</protein>
<accession>A0A075A0U8</accession>
<dbReference type="InterPro" id="IPR043154">
    <property type="entry name" value="Sec-1-like_dom1"/>
</dbReference>